<dbReference type="InterPro" id="IPR036291">
    <property type="entry name" value="NAD(P)-bd_dom_sf"/>
</dbReference>
<dbReference type="Proteomes" id="UP001392437">
    <property type="component" value="Unassembled WGS sequence"/>
</dbReference>
<proteinExistence type="predicted"/>
<gene>
    <name evidence="1" type="ORF">PG999_002080</name>
</gene>
<dbReference type="PANTHER" id="PTHR45458:SF3">
    <property type="entry name" value="CHAIN DEHYDROGENASE (ATSC), PUTATIVE-RELATED"/>
    <property type="match status" value="1"/>
</dbReference>
<organism evidence="1 2">
    <name type="scientific">Apiospora kogelbergensis</name>
    <dbReference type="NCBI Taxonomy" id="1337665"/>
    <lineage>
        <taxon>Eukaryota</taxon>
        <taxon>Fungi</taxon>
        <taxon>Dikarya</taxon>
        <taxon>Ascomycota</taxon>
        <taxon>Pezizomycotina</taxon>
        <taxon>Sordariomycetes</taxon>
        <taxon>Xylariomycetidae</taxon>
        <taxon>Amphisphaeriales</taxon>
        <taxon>Apiosporaceae</taxon>
        <taxon>Apiospora</taxon>
    </lineage>
</organism>
<evidence type="ECO:0000313" key="2">
    <source>
        <dbReference type="Proteomes" id="UP001392437"/>
    </source>
</evidence>
<dbReference type="InterPro" id="IPR052184">
    <property type="entry name" value="SDR_enzymes"/>
</dbReference>
<sequence>MPSYVITGVSKGLGFEFLRQISSDPNNKVVGIVRDKLGTEKRVAEELSGRSNITILQADMTVYDQLKKAAEDAAPILGGKLDYLIANAGYVSMFDAFHGIGTLGTQTPTELQQDLQKCMETNVYANIHLYNLFMPLILKGEVKKVVVISSGLGNTELTAEYDLDVGALYAISKAAMNMATAKFSAQYRKDGVLFLSLCPGMVDVGRYDNVTPEQAAGLGRLLQVFKEYAPHFEKPAQPEEAIRDVVKVWESSSIENGNGGAFLSHNGNKQWL</sequence>
<keyword evidence="2" id="KW-1185">Reference proteome</keyword>
<dbReference type="AlphaFoldDB" id="A0AAW0R7B5"/>
<comment type="caution">
    <text evidence="1">The sequence shown here is derived from an EMBL/GenBank/DDBJ whole genome shotgun (WGS) entry which is preliminary data.</text>
</comment>
<dbReference type="GO" id="GO:0016616">
    <property type="term" value="F:oxidoreductase activity, acting on the CH-OH group of donors, NAD or NADP as acceptor"/>
    <property type="evidence" value="ECO:0007669"/>
    <property type="project" value="TreeGrafter"/>
</dbReference>
<dbReference type="InterPro" id="IPR002347">
    <property type="entry name" value="SDR_fam"/>
</dbReference>
<dbReference type="PANTHER" id="PTHR45458">
    <property type="entry name" value="SHORT-CHAIN DEHYDROGENASE/REDUCTASE SDR"/>
    <property type="match status" value="1"/>
</dbReference>
<dbReference type="SUPFAM" id="SSF51735">
    <property type="entry name" value="NAD(P)-binding Rossmann-fold domains"/>
    <property type="match status" value="1"/>
</dbReference>
<dbReference type="PRINTS" id="PR00081">
    <property type="entry name" value="GDHRDH"/>
</dbReference>
<dbReference type="Gene3D" id="3.40.50.720">
    <property type="entry name" value="NAD(P)-binding Rossmann-like Domain"/>
    <property type="match status" value="1"/>
</dbReference>
<accession>A0AAW0R7B5</accession>
<name>A0AAW0R7B5_9PEZI</name>
<dbReference type="Pfam" id="PF00106">
    <property type="entry name" value="adh_short"/>
    <property type="match status" value="1"/>
</dbReference>
<protein>
    <recommendedName>
        <fullName evidence="3">NAD(P)-dependent dehydrogenase, short-chain alcohol dehydrogenase family</fullName>
    </recommendedName>
</protein>
<evidence type="ECO:0008006" key="3">
    <source>
        <dbReference type="Google" id="ProtNLM"/>
    </source>
</evidence>
<dbReference type="EMBL" id="JAQQWP010000002">
    <property type="protein sequence ID" value="KAK8129700.1"/>
    <property type="molecule type" value="Genomic_DNA"/>
</dbReference>
<evidence type="ECO:0000313" key="1">
    <source>
        <dbReference type="EMBL" id="KAK8129700.1"/>
    </source>
</evidence>
<reference evidence="1 2" key="1">
    <citation type="submission" date="2023-01" db="EMBL/GenBank/DDBJ databases">
        <title>Analysis of 21 Apiospora genomes using comparative genomics revels a genus with tremendous synthesis potential of carbohydrate active enzymes and secondary metabolites.</title>
        <authorList>
            <person name="Sorensen T."/>
        </authorList>
    </citation>
    <scope>NUCLEOTIDE SEQUENCE [LARGE SCALE GENOMIC DNA]</scope>
    <source>
        <strain evidence="1 2">CBS 117206</strain>
    </source>
</reference>